<gene>
    <name evidence="2" type="ORF">DCF25_12930</name>
</gene>
<reference evidence="2 3" key="2">
    <citation type="submission" date="2018-06" db="EMBL/GenBank/DDBJ databases">
        <title>Metagenomic assembly of (sub)arctic Cyanobacteria and their associated microbiome from non-axenic cultures.</title>
        <authorList>
            <person name="Baurain D."/>
        </authorList>
    </citation>
    <scope>NUCLEOTIDE SEQUENCE [LARGE SCALE GENOMIC DNA]</scope>
    <source>
        <strain evidence="2">ULC129bin1</strain>
    </source>
</reference>
<feature type="transmembrane region" description="Helical" evidence="1">
    <location>
        <begin position="89"/>
        <end position="111"/>
    </location>
</feature>
<evidence type="ECO:0000256" key="1">
    <source>
        <dbReference type="SAM" id="Phobius"/>
    </source>
</evidence>
<dbReference type="EMBL" id="QBMC01000085">
    <property type="protein sequence ID" value="PZO15942.1"/>
    <property type="molecule type" value="Genomic_DNA"/>
</dbReference>
<keyword evidence="1" id="KW-0472">Membrane</keyword>
<proteinExistence type="predicted"/>
<feature type="transmembrane region" description="Helical" evidence="1">
    <location>
        <begin position="44"/>
        <end position="63"/>
    </location>
</feature>
<feature type="transmembrane region" description="Helical" evidence="1">
    <location>
        <begin position="165"/>
        <end position="187"/>
    </location>
</feature>
<accession>A0A2W4U5A8</accession>
<dbReference type="InterPro" id="IPR054663">
    <property type="entry name" value="FraC"/>
</dbReference>
<comment type="caution">
    <text evidence="2">The sequence shown here is derived from an EMBL/GenBank/DDBJ whole genome shotgun (WGS) entry which is preliminary data.</text>
</comment>
<name>A0A2W4U5A8_9CYAN</name>
<sequence>MDYEPILPLRMIAFQILFLLVAIAVESSILRLRLRFGFQTSVQYTLAINLAAIVVGWVAFLVIEPLSPLEIKSQIISYILFDRLSLNNWNAPIGATICAIGVASFLVTFFVKLKGLEIIMRADGVWKLDEEDNRPAKRVSRDERYARARQGRSDTQQALSEFMDAVIQANAASFSAITLLLLLRYWVTREVA</sequence>
<feature type="transmembrane region" description="Helical" evidence="1">
    <location>
        <begin position="12"/>
        <end position="32"/>
    </location>
</feature>
<keyword evidence="1" id="KW-0812">Transmembrane</keyword>
<protein>
    <recommendedName>
        <fullName evidence="4">Filament integrity protein fraC</fullName>
    </recommendedName>
</protein>
<dbReference type="AlphaFoldDB" id="A0A2W4U5A8"/>
<evidence type="ECO:0008006" key="4">
    <source>
        <dbReference type="Google" id="ProtNLM"/>
    </source>
</evidence>
<reference evidence="3" key="1">
    <citation type="submission" date="2018-04" db="EMBL/GenBank/DDBJ databases">
        <authorList>
            <person name="Cornet L."/>
        </authorList>
    </citation>
    <scope>NUCLEOTIDE SEQUENCE [LARGE SCALE GENOMIC DNA]</scope>
</reference>
<dbReference type="NCBIfam" id="NF045624">
    <property type="entry name" value="filament_FraC"/>
    <property type="match status" value="1"/>
</dbReference>
<dbReference type="Proteomes" id="UP000249354">
    <property type="component" value="Unassembled WGS sequence"/>
</dbReference>
<keyword evidence="1" id="KW-1133">Transmembrane helix</keyword>
<evidence type="ECO:0000313" key="3">
    <source>
        <dbReference type="Proteomes" id="UP000249354"/>
    </source>
</evidence>
<dbReference type="Pfam" id="PF24301">
    <property type="entry name" value="FraC"/>
    <property type="match status" value="1"/>
</dbReference>
<evidence type="ECO:0000313" key="2">
    <source>
        <dbReference type="EMBL" id="PZO15942.1"/>
    </source>
</evidence>
<organism evidence="2 3">
    <name type="scientific">Leptolyngbya foveolarum</name>
    <dbReference type="NCBI Taxonomy" id="47253"/>
    <lineage>
        <taxon>Bacteria</taxon>
        <taxon>Bacillati</taxon>
        <taxon>Cyanobacteriota</taxon>
        <taxon>Cyanophyceae</taxon>
        <taxon>Leptolyngbyales</taxon>
        <taxon>Leptolyngbyaceae</taxon>
        <taxon>Leptolyngbya group</taxon>
        <taxon>Leptolyngbya</taxon>
    </lineage>
</organism>